<dbReference type="PRINTS" id="PR00953">
    <property type="entry name" value="TYPE3IMRPROT"/>
</dbReference>
<keyword evidence="6 7" id="KW-0472">Membrane</keyword>
<feature type="transmembrane region" description="Helical" evidence="7">
    <location>
        <begin position="78"/>
        <end position="101"/>
    </location>
</feature>
<evidence type="ECO:0000313" key="8">
    <source>
        <dbReference type="EMBL" id="MCW1933438.1"/>
    </source>
</evidence>
<comment type="similarity">
    <text evidence="2">Belongs to the FliR/MopE/SpaR family.</text>
</comment>
<keyword evidence="9" id="KW-1185">Reference proteome</keyword>
<comment type="caution">
    <text evidence="8">The sequence shown here is derived from an EMBL/GenBank/DDBJ whole genome shotgun (WGS) entry which is preliminary data.</text>
</comment>
<sequence>MTAEMFSALMALVTQVQAYLAAGGLVFARIGPLFALVPAFGERVVPARIRLIAALATTVVIAPAVVDLLPVPRANPVSVALFLGSESLIGLILGMALRLMVMVLQMAGTKAAQATSLAQAFGGAGVDPQPAISQVLVMAGLCAAAMAGLPERLVQYLVLSYDLFPPGQWPSPSALAQWGVAQVSHAFALAFSLAAPFVIGAGLYNLALGVINRAMPQLMVAFVGAPALTLGGLILLLLAAPVMLRFWLPAFLTVLTDPLSIAP</sequence>
<evidence type="ECO:0000313" key="9">
    <source>
        <dbReference type="Proteomes" id="UP001208938"/>
    </source>
</evidence>
<feature type="transmembrane region" description="Helical" evidence="7">
    <location>
        <begin position="186"/>
        <end position="206"/>
    </location>
</feature>
<evidence type="ECO:0000256" key="7">
    <source>
        <dbReference type="SAM" id="Phobius"/>
    </source>
</evidence>
<evidence type="ECO:0000256" key="4">
    <source>
        <dbReference type="ARBA" id="ARBA00022692"/>
    </source>
</evidence>
<dbReference type="Proteomes" id="UP001208938">
    <property type="component" value="Unassembled WGS sequence"/>
</dbReference>
<accession>A0ABT3H0Y2</accession>
<keyword evidence="8" id="KW-0282">Flagellum</keyword>
<evidence type="ECO:0000256" key="5">
    <source>
        <dbReference type="ARBA" id="ARBA00022989"/>
    </source>
</evidence>
<dbReference type="PANTHER" id="PTHR30065:SF1">
    <property type="entry name" value="SURFACE PRESENTATION OF ANTIGENS PROTEIN SPAR"/>
    <property type="match status" value="1"/>
</dbReference>
<name>A0ABT3H0Y2_9RHOB</name>
<evidence type="ECO:0000256" key="6">
    <source>
        <dbReference type="ARBA" id="ARBA00023136"/>
    </source>
</evidence>
<feature type="transmembrane region" description="Helical" evidence="7">
    <location>
        <begin position="218"/>
        <end position="244"/>
    </location>
</feature>
<evidence type="ECO:0000256" key="2">
    <source>
        <dbReference type="ARBA" id="ARBA00009772"/>
    </source>
</evidence>
<feature type="transmembrane region" description="Helical" evidence="7">
    <location>
        <begin position="16"/>
        <end position="37"/>
    </location>
</feature>
<dbReference type="Pfam" id="PF01311">
    <property type="entry name" value="Bac_export_1"/>
    <property type="match status" value="1"/>
</dbReference>
<dbReference type="PANTHER" id="PTHR30065">
    <property type="entry name" value="FLAGELLAR BIOSYNTHETIC PROTEIN FLIR"/>
    <property type="match status" value="1"/>
</dbReference>
<keyword evidence="5 7" id="KW-1133">Transmembrane helix</keyword>
<dbReference type="RefSeq" id="WP_264506349.1">
    <property type="nucleotide sequence ID" value="NZ_JAPDFL010000001.1"/>
</dbReference>
<proteinExistence type="inferred from homology"/>
<gene>
    <name evidence="8" type="ORF">OKW52_14515</name>
</gene>
<dbReference type="InterPro" id="IPR002010">
    <property type="entry name" value="T3SS_IM_R"/>
</dbReference>
<organism evidence="8 9">
    <name type="scientific">Pararhodobacter zhoushanensis</name>
    <dbReference type="NCBI Taxonomy" id="2479545"/>
    <lineage>
        <taxon>Bacteria</taxon>
        <taxon>Pseudomonadati</taxon>
        <taxon>Pseudomonadota</taxon>
        <taxon>Alphaproteobacteria</taxon>
        <taxon>Rhodobacterales</taxon>
        <taxon>Paracoccaceae</taxon>
        <taxon>Pararhodobacter</taxon>
    </lineage>
</organism>
<keyword evidence="8" id="KW-0966">Cell projection</keyword>
<evidence type="ECO:0000256" key="1">
    <source>
        <dbReference type="ARBA" id="ARBA00004651"/>
    </source>
</evidence>
<dbReference type="EMBL" id="JAPDFL010000001">
    <property type="protein sequence ID" value="MCW1933438.1"/>
    <property type="molecule type" value="Genomic_DNA"/>
</dbReference>
<feature type="transmembrane region" description="Helical" evidence="7">
    <location>
        <begin position="49"/>
        <end position="66"/>
    </location>
</feature>
<reference evidence="8 9" key="1">
    <citation type="submission" date="2022-10" db="EMBL/GenBank/DDBJ databases">
        <title>Pararhodobacter sp. nov., isolated from marine algae.</title>
        <authorList>
            <person name="Choi B.J."/>
            <person name="Kim J.M."/>
            <person name="Lee J.K."/>
            <person name="Choi D.G."/>
            <person name="Jeon C.O."/>
        </authorList>
    </citation>
    <scope>NUCLEOTIDE SEQUENCE [LARGE SCALE GENOMIC DNA]</scope>
    <source>
        <strain evidence="8 9">ZQ420</strain>
    </source>
</reference>
<keyword evidence="3" id="KW-1003">Cell membrane</keyword>
<keyword evidence="8" id="KW-0969">Cilium</keyword>
<comment type="subcellular location">
    <subcellularLocation>
        <location evidence="1">Cell membrane</location>
        <topology evidence="1">Multi-pass membrane protein</topology>
    </subcellularLocation>
</comment>
<evidence type="ECO:0000256" key="3">
    <source>
        <dbReference type="ARBA" id="ARBA00022475"/>
    </source>
</evidence>
<protein>
    <submittedName>
        <fullName evidence="8">Flagellar biosynthetic protein FliR</fullName>
    </submittedName>
</protein>
<keyword evidence="4 7" id="KW-0812">Transmembrane</keyword>